<sequence length="86" mass="9522">MIYGICLLFALVEVETEVNFPIIYSHLNKAVFRDNMSLRDPSAACKGVGVGSDEKDGKHEVTANAYAGTYVGLSKTRRVIGDLWIW</sequence>
<keyword evidence="3" id="KW-1185">Reference proteome</keyword>
<proteinExistence type="predicted"/>
<evidence type="ECO:0000313" key="2">
    <source>
        <dbReference type="EMBL" id="KAK3487693.1"/>
    </source>
</evidence>
<reference evidence="2 3" key="1">
    <citation type="journal article" date="2023" name="Mol. Phylogenet. Evol.">
        <title>Genome-scale phylogeny and comparative genomics of the fungal order Sordariales.</title>
        <authorList>
            <person name="Hensen N."/>
            <person name="Bonometti L."/>
            <person name="Westerberg I."/>
            <person name="Brannstrom I.O."/>
            <person name="Guillou S."/>
            <person name="Cros-Aarteil S."/>
            <person name="Calhoun S."/>
            <person name="Haridas S."/>
            <person name="Kuo A."/>
            <person name="Mondo S."/>
            <person name="Pangilinan J."/>
            <person name="Riley R."/>
            <person name="LaButti K."/>
            <person name="Andreopoulos B."/>
            <person name="Lipzen A."/>
            <person name="Chen C."/>
            <person name="Yan M."/>
            <person name="Daum C."/>
            <person name="Ng V."/>
            <person name="Clum A."/>
            <person name="Steindorff A."/>
            <person name="Ohm R.A."/>
            <person name="Martin F."/>
            <person name="Silar P."/>
            <person name="Natvig D.O."/>
            <person name="Lalanne C."/>
            <person name="Gautier V."/>
            <person name="Ament-Velasquez S.L."/>
            <person name="Kruys A."/>
            <person name="Hutchinson M.I."/>
            <person name="Powell A.J."/>
            <person name="Barry K."/>
            <person name="Miller A.N."/>
            <person name="Grigoriev I.V."/>
            <person name="Debuchy R."/>
            <person name="Gladieux P."/>
            <person name="Hiltunen Thoren M."/>
            <person name="Johannesson H."/>
        </authorList>
    </citation>
    <scope>NUCLEOTIDE SEQUENCE [LARGE SCALE GENOMIC DNA]</scope>
    <source>
        <strain evidence="2 3">FGSC 10403</strain>
    </source>
</reference>
<dbReference type="AlphaFoldDB" id="A0AAJ0MNN4"/>
<dbReference type="Proteomes" id="UP001285908">
    <property type="component" value="Unassembled WGS sequence"/>
</dbReference>
<protein>
    <submittedName>
        <fullName evidence="2">Uncharacterized protein</fullName>
    </submittedName>
</protein>
<comment type="caution">
    <text evidence="2">The sequence shown here is derived from an EMBL/GenBank/DDBJ whole genome shotgun (WGS) entry which is preliminary data.</text>
</comment>
<dbReference type="GeneID" id="87875238"/>
<gene>
    <name evidence="2" type="ORF">B0T23DRAFT_386439</name>
</gene>
<feature type="signal peptide" evidence="1">
    <location>
        <begin position="1"/>
        <end position="16"/>
    </location>
</feature>
<name>A0AAJ0MNN4_9PEZI</name>
<feature type="chain" id="PRO_5042463555" evidence="1">
    <location>
        <begin position="17"/>
        <end position="86"/>
    </location>
</feature>
<dbReference type="RefSeq" id="XP_062689820.1">
    <property type="nucleotide sequence ID" value="XM_062837616.1"/>
</dbReference>
<organism evidence="2 3">
    <name type="scientific">Neurospora hispaniola</name>
    <dbReference type="NCBI Taxonomy" id="588809"/>
    <lineage>
        <taxon>Eukaryota</taxon>
        <taxon>Fungi</taxon>
        <taxon>Dikarya</taxon>
        <taxon>Ascomycota</taxon>
        <taxon>Pezizomycotina</taxon>
        <taxon>Sordariomycetes</taxon>
        <taxon>Sordariomycetidae</taxon>
        <taxon>Sordariales</taxon>
        <taxon>Sordariaceae</taxon>
        <taxon>Neurospora</taxon>
    </lineage>
</organism>
<dbReference type="EMBL" id="JAULSX010000007">
    <property type="protein sequence ID" value="KAK3487693.1"/>
    <property type="molecule type" value="Genomic_DNA"/>
</dbReference>
<accession>A0AAJ0MNN4</accession>
<evidence type="ECO:0000313" key="3">
    <source>
        <dbReference type="Proteomes" id="UP001285908"/>
    </source>
</evidence>
<keyword evidence="1" id="KW-0732">Signal</keyword>
<evidence type="ECO:0000256" key="1">
    <source>
        <dbReference type="SAM" id="SignalP"/>
    </source>
</evidence>